<comment type="caution">
    <text evidence="1">The sequence shown here is derived from an EMBL/GenBank/DDBJ whole genome shotgun (WGS) entry which is preliminary data.</text>
</comment>
<keyword evidence="2" id="KW-1185">Reference proteome</keyword>
<accession>A0ABP0HDP3</accession>
<evidence type="ECO:0000313" key="1">
    <source>
        <dbReference type="EMBL" id="CAK8988132.1"/>
    </source>
</evidence>
<dbReference type="EMBL" id="CAXAMM010000592">
    <property type="protein sequence ID" value="CAK8988132.1"/>
    <property type="molecule type" value="Genomic_DNA"/>
</dbReference>
<proteinExistence type="predicted"/>
<sequence>MSSPTATAKSALVGWSAPQIWLRPTFFGQIGRNVPPRQVSGSSGRQAQCLSFSVGFLLFCRPSHLCSHRRGNPRYRHRARASSKPVELAQDLDAQDPEMAVEASYSSGAFSLTSTLWPPKQVITDIGKLTPIQAEASVGRYTGAAPPLPEWPFYESQMSLEELQALDAKDEEMLKRLTFVDFADQLTRAYVLASRWQKSNLGRSAGFDRLGIGILSGFMFTNPVLMRQLQGLNVLQNYVAEKCQDDAPEDEAPRKTRLPAASPETFAAFLRSVEAGETIAAEFAAVAPVERETFVEGLVSSQGSALAMWTQEPESGLAEVHFCIGHDCLKEGPEVEDLLMRLVARKAQAQGAQRLRARARFTEKGKLLVPCPKLQFQLAPGEREFAEDASDAEAMSNRDFTKPKDYYAIPEAVEGLRTWLLVLCLEDRLEEANGWCQEMGAATLDEVIESREDLAEYLEQQAPLTAGEKQALLERDH</sequence>
<reference evidence="1 2" key="1">
    <citation type="submission" date="2024-02" db="EMBL/GenBank/DDBJ databases">
        <authorList>
            <person name="Chen Y."/>
            <person name="Shah S."/>
            <person name="Dougan E. K."/>
            <person name="Thang M."/>
            <person name="Chan C."/>
        </authorList>
    </citation>
    <scope>NUCLEOTIDE SEQUENCE [LARGE SCALE GENOMIC DNA]</scope>
</reference>
<name>A0ABP0HDP3_9DINO</name>
<organism evidence="1 2">
    <name type="scientific">Durusdinium trenchii</name>
    <dbReference type="NCBI Taxonomy" id="1381693"/>
    <lineage>
        <taxon>Eukaryota</taxon>
        <taxon>Sar</taxon>
        <taxon>Alveolata</taxon>
        <taxon>Dinophyceae</taxon>
        <taxon>Suessiales</taxon>
        <taxon>Symbiodiniaceae</taxon>
        <taxon>Durusdinium</taxon>
    </lineage>
</organism>
<protein>
    <submittedName>
        <fullName evidence="1">Importin subunit alpha-1b</fullName>
    </submittedName>
</protein>
<gene>
    <name evidence="1" type="ORF">SCF082_LOCUS1261</name>
</gene>
<evidence type="ECO:0000313" key="2">
    <source>
        <dbReference type="Proteomes" id="UP001642464"/>
    </source>
</evidence>
<dbReference type="Proteomes" id="UP001642464">
    <property type="component" value="Unassembled WGS sequence"/>
</dbReference>